<protein>
    <submittedName>
        <fullName evidence="2">SpoIID/LytB domain-containing protein</fullName>
    </submittedName>
</protein>
<dbReference type="NCBIfam" id="TIGR02669">
    <property type="entry name" value="SpoIID_LytB"/>
    <property type="match status" value="1"/>
</dbReference>
<organism evidence="2 3">
    <name type="scientific">Sedimentibacter hydroxybenzoicus DSM 7310</name>
    <dbReference type="NCBI Taxonomy" id="1123245"/>
    <lineage>
        <taxon>Bacteria</taxon>
        <taxon>Bacillati</taxon>
        <taxon>Bacillota</taxon>
        <taxon>Tissierellia</taxon>
        <taxon>Sedimentibacter</taxon>
    </lineage>
</organism>
<dbReference type="PANTHER" id="PTHR30032">
    <property type="entry name" value="N-ACETYLMURAMOYL-L-ALANINE AMIDASE-RELATED"/>
    <property type="match status" value="1"/>
</dbReference>
<dbReference type="AlphaFoldDB" id="A0A974BM03"/>
<dbReference type="PANTHER" id="PTHR30032:SF4">
    <property type="entry name" value="AMIDASE ENHANCER"/>
    <property type="match status" value="1"/>
</dbReference>
<feature type="domain" description="Sporulation stage II protein D amidase enhancer LytB N-terminal" evidence="1">
    <location>
        <begin position="211"/>
        <end position="297"/>
    </location>
</feature>
<dbReference type="Pfam" id="PF08486">
    <property type="entry name" value="SpoIID"/>
    <property type="match status" value="1"/>
</dbReference>
<sequence length="550" mass="62721">MTKLCKRITLFSILIVFLLTTVCYGATGTEYVKVRIRYPRVSNEQAALKGYGSISVYEINEYPEELFNLNSNQVNVQLDSYKYYHIELSDYYNSYEKALSYAEEFEDIFGDEFYPYYDGESFRVYAGFYSSRNDAGSLLNQLNKNGYDAEAVNMGYKGIVVYNEKNKPVLMFDNSTNLHFTSYYDKESIDMIMIDNRPYRGYMGFKIIEERLVSINFVDLESYLYGVVPNEISASWGMESLKAQAVAARTYAIYNKSPRALYDMDDNQNSQVYRGYNSEKESTDKAVDETRGEMIYYDDKLIQAFYHSTSGGSTESTENVWFENLPYAVGVDDGYSDRSGSPYNEWQKSYSKEEIIKKLRDDGNDVRELYSVEITKVTENNRVVECIFSTDIGEILYKKENARLLLGLMSSWFDIVNGNVYYFTNEFTYLNENRTIPSRGGGSSGILDNIVDAEEVEEEIEDFKSLSSGGIIGKTVISDSGTSKITKDTLSVISSKGISTLKTDSSSYNFEGRGWGHGIGMSQYGAKQMAEEGFSYDEILKHYFTGVTIR</sequence>
<dbReference type="RefSeq" id="WP_179239352.1">
    <property type="nucleotide sequence ID" value="NZ_JACBNQ010000025.1"/>
</dbReference>
<dbReference type="InterPro" id="IPR051922">
    <property type="entry name" value="Bact_Sporulation_Assoc"/>
</dbReference>
<evidence type="ECO:0000259" key="1">
    <source>
        <dbReference type="Pfam" id="PF08486"/>
    </source>
</evidence>
<reference evidence="2" key="1">
    <citation type="submission" date="2020-07" db="EMBL/GenBank/DDBJ databases">
        <title>Genomic analysis of a strain of Sedimentibacter Hydroxybenzoicus DSM7310.</title>
        <authorList>
            <person name="Ma S."/>
        </authorList>
    </citation>
    <scope>NUCLEOTIDE SEQUENCE</scope>
    <source>
        <strain evidence="2">DSM 7310</strain>
    </source>
</reference>
<comment type="caution">
    <text evidence="2">The sequence shown here is derived from an EMBL/GenBank/DDBJ whole genome shotgun (WGS) entry which is preliminary data.</text>
</comment>
<dbReference type="InterPro" id="IPR013486">
    <property type="entry name" value="SpoIID/LytB"/>
</dbReference>
<dbReference type="InterPro" id="IPR013693">
    <property type="entry name" value="SpoIID/LytB_N"/>
</dbReference>
<proteinExistence type="predicted"/>
<gene>
    <name evidence="2" type="ORF">HZF24_15910</name>
</gene>
<dbReference type="Proteomes" id="UP000611629">
    <property type="component" value="Unassembled WGS sequence"/>
</dbReference>
<evidence type="ECO:0000313" key="2">
    <source>
        <dbReference type="EMBL" id="NYB75633.1"/>
    </source>
</evidence>
<name>A0A974BM03_SEDHY</name>
<evidence type="ECO:0000313" key="3">
    <source>
        <dbReference type="Proteomes" id="UP000611629"/>
    </source>
</evidence>
<keyword evidence="3" id="KW-1185">Reference proteome</keyword>
<dbReference type="EMBL" id="JACBNQ010000025">
    <property type="protein sequence ID" value="NYB75633.1"/>
    <property type="molecule type" value="Genomic_DNA"/>
</dbReference>
<accession>A0A974BM03</accession>
<dbReference type="GO" id="GO:0030288">
    <property type="term" value="C:outer membrane-bounded periplasmic space"/>
    <property type="evidence" value="ECO:0007669"/>
    <property type="project" value="TreeGrafter"/>
</dbReference>
<dbReference type="GO" id="GO:0030435">
    <property type="term" value="P:sporulation resulting in formation of a cellular spore"/>
    <property type="evidence" value="ECO:0007669"/>
    <property type="project" value="InterPro"/>
</dbReference>